<evidence type="ECO:0000256" key="1">
    <source>
        <dbReference type="SAM" id="Coils"/>
    </source>
</evidence>
<dbReference type="InterPro" id="IPR045751">
    <property type="entry name" value="DUF6179"/>
</dbReference>
<proteinExistence type="predicted"/>
<dbReference type="RefSeq" id="WP_106060057.1">
    <property type="nucleotide sequence ID" value="NZ_PVXQ01000021.1"/>
</dbReference>
<dbReference type="EMBL" id="PVXQ01000021">
    <property type="protein sequence ID" value="PRR82032.1"/>
    <property type="molecule type" value="Genomic_DNA"/>
</dbReference>
<gene>
    <name evidence="2" type="ORF">CLVI_20970</name>
</gene>
<evidence type="ECO:0000313" key="2">
    <source>
        <dbReference type="EMBL" id="PRR82032.1"/>
    </source>
</evidence>
<protein>
    <submittedName>
        <fullName evidence="2">Uncharacterized protein</fullName>
    </submittedName>
</protein>
<accession>A0A2T0BDY0</accession>
<sequence length="451" mass="53128">MGKSKNIQKYSFSIENNVSQEYFFKDILVICYEKKLLDDMSLNRISYERIEILKVQLKYYTKDESSSVMVEVVESIMQCIDYTMGIYLKTFDSIELIIEELKNLSLAYILKMGHDLIKKKTVESKKLLDKIHDNKLKVDNYSYNDTIDYGIPLFFKEYEDCFAAHETPGSIDYQLYIDNMNYIGIEYINNYLETLTLENEFCYNFDIYEINELLKGYDINCELLLINIFELVLINAVGLIICGKSLKNLNINSIDREQISNKLGKLSLEELEGELLKYAKRCCESLEIKNEVLIDYIRNSTLKITSLINKSIELNKLETVFISFYEDNDNEFIEYIDGKKLSNPVFRKLIRKIRECSSIQDKVALIKNNIKSLEDLADMLDAECLFEDEYIICFKSLSQMEIILLSKYVSNLSLENEYEREWYFEFTKYILSLSEKEQVTIINLKERIHLI</sequence>
<dbReference type="AlphaFoldDB" id="A0A2T0BDY0"/>
<keyword evidence="3" id="KW-1185">Reference proteome</keyword>
<comment type="caution">
    <text evidence="2">The sequence shown here is derived from an EMBL/GenBank/DDBJ whole genome shotgun (WGS) entry which is preliminary data.</text>
</comment>
<dbReference type="OrthoDB" id="3173587at2"/>
<reference evidence="2 3" key="1">
    <citation type="submission" date="2018-03" db="EMBL/GenBank/DDBJ databases">
        <title>Genome sequence of Clostridium vincentii DSM 10228.</title>
        <authorList>
            <person name="Poehlein A."/>
            <person name="Daniel R."/>
        </authorList>
    </citation>
    <scope>NUCLEOTIDE SEQUENCE [LARGE SCALE GENOMIC DNA]</scope>
    <source>
        <strain evidence="2 3">DSM 10228</strain>
    </source>
</reference>
<keyword evidence="1" id="KW-0175">Coiled coil</keyword>
<feature type="coiled-coil region" evidence="1">
    <location>
        <begin position="356"/>
        <end position="383"/>
    </location>
</feature>
<dbReference type="Pfam" id="PF19677">
    <property type="entry name" value="DUF6179"/>
    <property type="match status" value="1"/>
</dbReference>
<dbReference type="Proteomes" id="UP000239471">
    <property type="component" value="Unassembled WGS sequence"/>
</dbReference>
<organism evidence="2 3">
    <name type="scientific">Clostridium vincentii</name>
    <dbReference type="NCBI Taxonomy" id="52704"/>
    <lineage>
        <taxon>Bacteria</taxon>
        <taxon>Bacillati</taxon>
        <taxon>Bacillota</taxon>
        <taxon>Clostridia</taxon>
        <taxon>Eubacteriales</taxon>
        <taxon>Clostridiaceae</taxon>
        <taxon>Clostridium</taxon>
    </lineage>
</organism>
<evidence type="ECO:0000313" key="3">
    <source>
        <dbReference type="Proteomes" id="UP000239471"/>
    </source>
</evidence>
<name>A0A2T0BDY0_9CLOT</name>